<evidence type="ECO:0000313" key="12">
    <source>
        <dbReference type="EMBL" id="VAW31448.1"/>
    </source>
</evidence>
<dbReference type="EMBL" id="UOEU01000221">
    <property type="protein sequence ID" value="VAW31448.1"/>
    <property type="molecule type" value="Genomic_DNA"/>
</dbReference>
<keyword evidence="3" id="KW-0813">Transport</keyword>
<evidence type="ECO:0000256" key="4">
    <source>
        <dbReference type="ARBA" id="ARBA00022475"/>
    </source>
</evidence>
<feature type="transmembrane region" description="Helical" evidence="10">
    <location>
        <begin position="275"/>
        <end position="300"/>
    </location>
</feature>
<dbReference type="InterPro" id="IPR048634">
    <property type="entry name" value="SecD_SecF_C"/>
</dbReference>
<dbReference type="NCBIfam" id="TIGR00966">
    <property type="entry name" value="transloc_SecF"/>
    <property type="match status" value="1"/>
</dbReference>
<feature type="transmembrane region" description="Helical" evidence="10">
    <location>
        <begin position="12"/>
        <end position="34"/>
    </location>
</feature>
<evidence type="ECO:0000256" key="7">
    <source>
        <dbReference type="ARBA" id="ARBA00022989"/>
    </source>
</evidence>
<accession>A0A3B0UL21</accession>
<evidence type="ECO:0000256" key="9">
    <source>
        <dbReference type="ARBA" id="ARBA00023136"/>
    </source>
</evidence>
<name>A0A3B0UL21_9ZZZZ</name>
<dbReference type="GO" id="GO:0015450">
    <property type="term" value="F:protein-transporting ATPase activity"/>
    <property type="evidence" value="ECO:0007669"/>
    <property type="project" value="InterPro"/>
</dbReference>
<dbReference type="HAMAP" id="MF_01464_B">
    <property type="entry name" value="SecF_B"/>
    <property type="match status" value="1"/>
</dbReference>
<dbReference type="GO" id="GO:0005886">
    <property type="term" value="C:plasma membrane"/>
    <property type="evidence" value="ECO:0007669"/>
    <property type="project" value="UniProtKB-SubCell"/>
</dbReference>
<keyword evidence="9 10" id="KW-0472">Membrane</keyword>
<keyword evidence="4" id="KW-1003">Cell membrane</keyword>
<evidence type="ECO:0000256" key="2">
    <source>
        <dbReference type="ARBA" id="ARBA00015792"/>
    </source>
</evidence>
<evidence type="ECO:0000256" key="3">
    <source>
        <dbReference type="ARBA" id="ARBA00022448"/>
    </source>
</evidence>
<keyword evidence="8" id="KW-0811">Translocation</keyword>
<dbReference type="Gene3D" id="1.20.1640.10">
    <property type="entry name" value="Multidrug efflux transporter AcrB transmembrane domain"/>
    <property type="match status" value="1"/>
</dbReference>
<evidence type="ECO:0000256" key="8">
    <source>
        <dbReference type="ARBA" id="ARBA00023010"/>
    </source>
</evidence>
<evidence type="ECO:0000259" key="11">
    <source>
        <dbReference type="Pfam" id="PF02355"/>
    </source>
</evidence>
<keyword evidence="5 10" id="KW-0812">Transmembrane</keyword>
<dbReference type="InterPro" id="IPR005665">
    <property type="entry name" value="SecF_bac"/>
</dbReference>
<evidence type="ECO:0000256" key="10">
    <source>
        <dbReference type="SAM" id="Phobius"/>
    </source>
</evidence>
<dbReference type="InterPro" id="IPR022646">
    <property type="entry name" value="SecD/SecF_CS"/>
</dbReference>
<dbReference type="InterPro" id="IPR022645">
    <property type="entry name" value="SecD/SecF_bac"/>
</dbReference>
<organism evidence="12">
    <name type="scientific">hydrothermal vent metagenome</name>
    <dbReference type="NCBI Taxonomy" id="652676"/>
    <lineage>
        <taxon>unclassified sequences</taxon>
        <taxon>metagenomes</taxon>
        <taxon>ecological metagenomes</taxon>
    </lineage>
</organism>
<evidence type="ECO:0000256" key="5">
    <source>
        <dbReference type="ARBA" id="ARBA00022692"/>
    </source>
</evidence>
<gene>
    <name evidence="12" type="ORF">MNBD_CHLOROFLEXI01-2094</name>
</gene>
<feature type="domain" description="Protein export membrane protein SecD/SecF C-terminal" evidence="11">
    <location>
        <begin position="121"/>
        <end position="302"/>
    </location>
</feature>
<feature type="transmembrane region" description="Helical" evidence="10">
    <location>
        <begin position="169"/>
        <end position="192"/>
    </location>
</feature>
<dbReference type="GO" id="GO:0006886">
    <property type="term" value="P:intracellular protein transport"/>
    <property type="evidence" value="ECO:0007669"/>
    <property type="project" value="InterPro"/>
</dbReference>
<dbReference type="InterPro" id="IPR022813">
    <property type="entry name" value="SecD/SecF_arch_bac"/>
</dbReference>
<reference evidence="12" key="1">
    <citation type="submission" date="2018-06" db="EMBL/GenBank/DDBJ databases">
        <authorList>
            <person name="Zhirakovskaya E."/>
        </authorList>
    </citation>
    <scope>NUCLEOTIDE SEQUENCE</scope>
</reference>
<evidence type="ECO:0000256" key="1">
    <source>
        <dbReference type="ARBA" id="ARBA00004651"/>
    </source>
</evidence>
<dbReference type="PANTHER" id="PTHR30081:SF8">
    <property type="entry name" value="PROTEIN TRANSLOCASE SUBUNIT SECF"/>
    <property type="match status" value="1"/>
</dbReference>
<dbReference type="PRINTS" id="PR01755">
    <property type="entry name" value="SECFTRNLCASE"/>
</dbReference>
<dbReference type="AlphaFoldDB" id="A0A3B0UL21"/>
<keyword evidence="7 10" id="KW-1133">Transmembrane helix</keyword>
<feature type="transmembrane region" description="Helical" evidence="10">
    <location>
        <begin position="137"/>
        <end position="157"/>
    </location>
</feature>
<comment type="subcellular location">
    <subcellularLocation>
        <location evidence="1">Cell membrane</location>
        <topology evidence="1">Multi-pass membrane protein</topology>
    </subcellularLocation>
</comment>
<dbReference type="PANTHER" id="PTHR30081">
    <property type="entry name" value="PROTEIN-EXPORT MEMBRANE PROTEIN SEC"/>
    <property type="match status" value="1"/>
</dbReference>
<dbReference type="Pfam" id="PF02355">
    <property type="entry name" value="SecD_SecF_C"/>
    <property type="match status" value="1"/>
</dbReference>
<dbReference type="SUPFAM" id="SSF82866">
    <property type="entry name" value="Multidrug efflux transporter AcrB transmembrane domain"/>
    <property type="match status" value="1"/>
</dbReference>
<protein>
    <recommendedName>
        <fullName evidence="2">Protein translocase subunit SecF</fullName>
    </recommendedName>
</protein>
<proteinExistence type="inferred from homology"/>
<evidence type="ECO:0000256" key="6">
    <source>
        <dbReference type="ARBA" id="ARBA00022927"/>
    </source>
</evidence>
<feature type="transmembrane region" description="Helical" evidence="10">
    <location>
        <begin position="250"/>
        <end position="269"/>
    </location>
</feature>
<sequence length="310" mass="33870">MTFLFNLVEKRRFYFIFSSVIISLGILTMLYSFITTGAAFPLGVDFKGGARFEIQFTEPVSETAVAEVFMANGIDNPSIIALRGEDLQNAWQIRTETVLPEKAQVIENGLNDLAPLVPGSTQVESVSGTVAGEVTQAAFIAVAVAGVVILLYIMVVFRQVPNPIRYGVCAVAAMTHDLFVIFGVAALTGMFLGWEVDALFLTAVLTVAGFSLQDTIVVFDRIRENIGKRPLERYERVVNRSILETVHRSLATQLNAMFIMVAILLFGGASVKPFITVLFVGLLSGTYSSIFTAVPLLVAWEKNEIPFLKA</sequence>
<dbReference type="Pfam" id="PF07549">
    <property type="entry name" value="Sec_GG"/>
    <property type="match status" value="1"/>
</dbReference>
<keyword evidence="6" id="KW-0653">Protein transport</keyword>